<keyword evidence="11" id="KW-0472">Membrane</keyword>
<dbReference type="Pfam" id="PF01625">
    <property type="entry name" value="PMSR"/>
    <property type="match status" value="1"/>
</dbReference>
<gene>
    <name evidence="9" type="primary">msrB</name>
    <name evidence="10" type="synonym">msrA</name>
    <name evidence="13" type="ORF">HMPREF1866_02661</name>
</gene>
<evidence type="ECO:0000256" key="1">
    <source>
        <dbReference type="ARBA" id="ARBA00008076"/>
    </source>
</evidence>
<dbReference type="GO" id="GO:0006979">
    <property type="term" value="P:response to oxidative stress"/>
    <property type="evidence" value="ECO:0007669"/>
    <property type="project" value="InterPro"/>
</dbReference>
<dbReference type="EC" id="1.8.4.11" evidence="10"/>
<dbReference type="SUPFAM" id="SSF51316">
    <property type="entry name" value="Mss4-like"/>
    <property type="match status" value="1"/>
</dbReference>
<dbReference type="InterPro" id="IPR028427">
    <property type="entry name" value="Met_Sox_Rdtase_MsrB"/>
</dbReference>
<keyword evidence="4" id="KW-0511">Multifunctional enzyme</keyword>
<dbReference type="PATRIC" id="fig|467210.3.peg.2636"/>
<sequence>MSQNKLFLIIPIFIVAVSLYVFTAGLKKKEENFPNDETTQYSGKVSNISQSGNLKEIYLAGGCFWGLEAYMQKIDGVEDAVSGYANGKTKNPKYQDLHTSGHAETVKIIYNSDIVSLEDLLEYYLRVVDPVSVNKQGNDTGTQYRTGVYYTNEEDKTIIEKILATEQTKYDKPIAIEVLPLAQFFDAEDYHQDYLAKNPGGYCHIDLSLADKPLDKKTETQSKEPKIDIYKYPRPSDDELKKQLTDEQYQVAVNSDTERPFANEYWNNFEKGIYVDITTKEPLFVSTDKFESGCGWPSFSKPINEDVVKYSEDDSFNMNRTEVRSRSGNAHLGHVFDDGPKESGGKRYCINSASLEFIPYEKMDERGYGYLKYLLE</sequence>
<dbReference type="Pfam" id="PF01641">
    <property type="entry name" value="SelR"/>
    <property type="match status" value="1"/>
</dbReference>
<evidence type="ECO:0000256" key="6">
    <source>
        <dbReference type="ARBA" id="ARBA00047806"/>
    </source>
</evidence>
<dbReference type="PANTHER" id="PTHR10173:SF59">
    <property type="entry name" value="PEPTIDE METHIONINE SULFOXIDE REDUCTASE MSRA_MSRB"/>
    <property type="match status" value="1"/>
</dbReference>
<dbReference type="PROSITE" id="PS51790">
    <property type="entry name" value="MSRB"/>
    <property type="match status" value="1"/>
</dbReference>
<dbReference type="NCBIfam" id="TIGR00401">
    <property type="entry name" value="msrA"/>
    <property type="match status" value="1"/>
</dbReference>
<dbReference type="EC" id="1.8.4.12" evidence="9"/>
<reference evidence="14" key="1">
    <citation type="submission" date="2016-01" db="EMBL/GenBank/DDBJ databases">
        <authorList>
            <person name="Mitreva M."/>
            <person name="Pepin K.H."/>
            <person name="Mihindukulasuriya K.A."/>
            <person name="Fulton R."/>
            <person name="Fronick C."/>
            <person name="O'Laughlin M."/>
            <person name="Miner T."/>
            <person name="Herter B."/>
            <person name="Rosa B.A."/>
            <person name="Cordes M."/>
            <person name="Tomlinson C."/>
            <person name="Wollam A."/>
            <person name="Palsikar V.B."/>
            <person name="Mardis E.R."/>
            <person name="Wilson R.K."/>
        </authorList>
    </citation>
    <scope>NUCLEOTIDE SEQUENCE [LARGE SCALE GENOMIC DNA]</scope>
    <source>
        <strain evidence="14">DNF00896</strain>
    </source>
</reference>
<comment type="similarity">
    <text evidence="1">In the C-terminal section; belongs to the MsrB Met sulfoxide reductase family.</text>
</comment>
<comment type="caution">
    <text evidence="9">Lacks conserved residue(s) required for the propagation of feature annotation.</text>
</comment>
<evidence type="ECO:0000256" key="7">
    <source>
        <dbReference type="ARBA" id="ARBA00048488"/>
    </source>
</evidence>
<organism evidence="13 14">
    <name type="scientific">Lachnoanaerobaculum saburreum</name>
    <dbReference type="NCBI Taxonomy" id="467210"/>
    <lineage>
        <taxon>Bacteria</taxon>
        <taxon>Bacillati</taxon>
        <taxon>Bacillota</taxon>
        <taxon>Clostridia</taxon>
        <taxon>Lachnospirales</taxon>
        <taxon>Lachnospiraceae</taxon>
        <taxon>Lachnoanaerobaculum</taxon>
    </lineage>
</organism>
<dbReference type="GO" id="GO:0030091">
    <property type="term" value="P:protein repair"/>
    <property type="evidence" value="ECO:0007669"/>
    <property type="project" value="InterPro"/>
</dbReference>
<dbReference type="STRING" id="467210.HMPREF1866_02661"/>
<dbReference type="InterPro" id="IPR002579">
    <property type="entry name" value="Met_Sox_Rdtase_MsrB_dom"/>
</dbReference>
<name>A0A133ZDS2_9FIRM</name>
<comment type="similarity">
    <text evidence="2">In the N-terminal section; belongs to the MsrA Met sulfoxide reductase family.</text>
</comment>
<comment type="similarity">
    <text evidence="9">Belongs to the MsrB Met sulfoxide reductase family.</text>
</comment>
<evidence type="ECO:0000256" key="3">
    <source>
        <dbReference type="ARBA" id="ARBA00023002"/>
    </source>
</evidence>
<dbReference type="NCBIfam" id="NF010625">
    <property type="entry name" value="PRK14018.1"/>
    <property type="match status" value="1"/>
</dbReference>
<dbReference type="HAMAP" id="MF_01401">
    <property type="entry name" value="MsrA"/>
    <property type="match status" value="1"/>
</dbReference>
<feature type="transmembrane region" description="Helical" evidence="11">
    <location>
        <begin position="6"/>
        <end position="26"/>
    </location>
</feature>
<dbReference type="GO" id="GO:0033744">
    <property type="term" value="F:L-methionine:thioredoxin-disulfide S-oxidoreductase activity"/>
    <property type="evidence" value="ECO:0007669"/>
    <property type="project" value="RHEA"/>
</dbReference>
<dbReference type="AlphaFoldDB" id="A0A133ZDS2"/>
<evidence type="ECO:0000256" key="9">
    <source>
        <dbReference type="HAMAP-Rule" id="MF_01400"/>
    </source>
</evidence>
<keyword evidence="14" id="KW-1185">Reference proteome</keyword>
<dbReference type="FunFam" id="2.170.150.20:FF:000003">
    <property type="entry name" value="Peptide methionine sulfoxide reductase MsrB"/>
    <property type="match status" value="1"/>
</dbReference>
<dbReference type="InterPro" id="IPR036509">
    <property type="entry name" value="Met_Sox_Rdtase_MsrA_sf"/>
</dbReference>
<evidence type="ECO:0000259" key="12">
    <source>
        <dbReference type="PROSITE" id="PS51790"/>
    </source>
</evidence>
<dbReference type="GO" id="GO:0008113">
    <property type="term" value="F:peptide-methionine (S)-S-oxide reductase activity"/>
    <property type="evidence" value="ECO:0007669"/>
    <property type="project" value="UniProtKB-UniRule"/>
</dbReference>
<dbReference type="InterPro" id="IPR011057">
    <property type="entry name" value="Mss4-like_sf"/>
</dbReference>
<dbReference type="SUPFAM" id="SSF55068">
    <property type="entry name" value="Peptide methionine sulfoxide reductase"/>
    <property type="match status" value="1"/>
</dbReference>
<keyword evidence="3 9" id="KW-0560">Oxidoreductase</keyword>
<evidence type="ECO:0000256" key="11">
    <source>
        <dbReference type="SAM" id="Phobius"/>
    </source>
</evidence>
<dbReference type="FunFam" id="3.30.1060.10:FF:000007">
    <property type="entry name" value="Peptide methionine sulfoxide reductase msrA/msrB"/>
    <property type="match status" value="1"/>
</dbReference>
<dbReference type="InterPro" id="IPR002569">
    <property type="entry name" value="Met_Sox_Rdtase_MsrA_dom"/>
</dbReference>
<comment type="caution">
    <text evidence="13">The sequence shown here is derived from an EMBL/GenBank/DDBJ whole genome shotgun (WGS) entry which is preliminary data.</text>
</comment>
<evidence type="ECO:0000256" key="8">
    <source>
        <dbReference type="ARBA" id="ARBA00048782"/>
    </source>
</evidence>
<dbReference type="PANTHER" id="PTHR10173">
    <property type="entry name" value="METHIONINE SULFOXIDE REDUCTASE"/>
    <property type="match status" value="1"/>
</dbReference>
<comment type="catalytic activity">
    <reaction evidence="6 10">
        <text>L-methionyl-[protein] + [thioredoxin]-disulfide + H2O = L-methionyl-(S)-S-oxide-[protein] + [thioredoxin]-dithiol</text>
        <dbReference type="Rhea" id="RHEA:14217"/>
        <dbReference type="Rhea" id="RHEA-COMP:10698"/>
        <dbReference type="Rhea" id="RHEA-COMP:10700"/>
        <dbReference type="Rhea" id="RHEA-COMP:12313"/>
        <dbReference type="Rhea" id="RHEA-COMP:12315"/>
        <dbReference type="ChEBI" id="CHEBI:15377"/>
        <dbReference type="ChEBI" id="CHEBI:16044"/>
        <dbReference type="ChEBI" id="CHEBI:29950"/>
        <dbReference type="ChEBI" id="CHEBI:44120"/>
        <dbReference type="ChEBI" id="CHEBI:50058"/>
        <dbReference type="EC" id="1.8.4.11"/>
    </reaction>
</comment>
<evidence type="ECO:0000256" key="2">
    <source>
        <dbReference type="ARBA" id="ARBA00011017"/>
    </source>
</evidence>
<evidence type="ECO:0000256" key="5">
    <source>
        <dbReference type="ARBA" id="ARBA00024679"/>
    </source>
</evidence>
<dbReference type="HAMAP" id="MF_01400">
    <property type="entry name" value="MsrB"/>
    <property type="match status" value="1"/>
</dbReference>
<dbReference type="EMBL" id="LSDA01000140">
    <property type="protein sequence ID" value="KXB53589.1"/>
    <property type="molecule type" value="Genomic_DNA"/>
</dbReference>
<dbReference type="Proteomes" id="UP000070394">
    <property type="component" value="Unassembled WGS sequence"/>
</dbReference>
<dbReference type="GO" id="GO:0033743">
    <property type="term" value="F:peptide-methionine (R)-S-oxide reductase activity"/>
    <property type="evidence" value="ECO:0007669"/>
    <property type="project" value="UniProtKB-UniRule"/>
</dbReference>
<protein>
    <recommendedName>
        <fullName evidence="9 10">Multifunctional fusion protein</fullName>
    </recommendedName>
    <domain>
        <recommendedName>
            <fullName evidence="10">Peptide methionine sulfoxide reductase MsrA</fullName>
            <shortName evidence="10">Protein-methionine-S-oxide reductase</shortName>
            <ecNumber evidence="10">1.8.4.11</ecNumber>
        </recommendedName>
        <alternativeName>
            <fullName evidence="10">Peptide-methionine (S)-S-oxide reductase</fullName>
            <shortName evidence="10">Peptide Met(O) reductase</shortName>
        </alternativeName>
    </domain>
    <domain>
        <recommendedName>
            <fullName evidence="9">Peptide methionine sulfoxide reductase MsrB</fullName>
            <ecNumber evidence="9">1.8.4.12</ecNumber>
        </recommendedName>
        <alternativeName>
            <fullName evidence="9">Peptide-methionine (R)-S-oxide reductase</fullName>
        </alternativeName>
    </domain>
</protein>
<accession>A0A133ZDS2</accession>
<dbReference type="Gene3D" id="2.170.150.20">
    <property type="entry name" value="Peptide methionine sulfoxide reductase"/>
    <property type="match status" value="1"/>
</dbReference>
<evidence type="ECO:0000313" key="14">
    <source>
        <dbReference type="Proteomes" id="UP000070394"/>
    </source>
</evidence>
<comment type="catalytic activity">
    <reaction evidence="7 9">
        <text>L-methionyl-[protein] + [thioredoxin]-disulfide + H2O = L-methionyl-(R)-S-oxide-[protein] + [thioredoxin]-dithiol</text>
        <dbReference type="Rhea" id="RHEA:24164"/>
        <dbReference type="Rhea" id="RHEA-COMP:10698"/>
        <dbReference type="Rhea" id="RHEA-COMP:10700"/>
        <dbReference type="Rhea" id="RHEA-COMP:12313"/>
        <dbReference type="Rhea" id="RHEA-COMP:12314"/>
        <dbReference type="ChEBI" id="CHEBI:15377"/>
        <dbReference type="ChEBI" id="CHEBI:16044"/>
        <dbReference type="ChEBI" id="CHEBI:29950"/>
        <dbReference type="ChEBI" id="CHEBI:45764"/>
        <dbReference type="ChEBI" id="CHEBI:50058"/>
        <dbReference type="EC" id="1.8.4.12"/>
    </reaction>
</comment>
<feature type="active site" description="Nucleophile" evidence="9">
    <location>
        <position position="349"/>
    </location>
</feature>
<comment type="similarity">
    <text evidence="10">Belongs to the MsrA Met sulfoxide reductase family.</text>
</comment>
<evidence type="ECO:0000256" key="4">
    <source>
        <dbReference type="ARBA" id="ARBA00023268"/>
    </source>
</evidence>
<dbReference type="RefSeq" id="WP_060932194.1">
    <property type="nucleotide sequence ID" value="NZ_KQ959848.1"/>
</dbReference>
<dbReference type="GO" id="GO:0005737">
    <property type="term" value="C:cytoplasm"/>
    <property type="evidence" value="ECO:0007669"/>
    <property type="project" value="TreeGrafter"/>
</dbReference>
<evidence type="ECO:0000256" key="10">
    <source>
        <dbReference type="HAMAP-Rule" id="MF_01401"/>
    </source>
</evidence>
<dbReference type="Gene3D" id="3.30.1060.10">
    <property type="entry name" value="Peptide methionine sulphoxide reductase MsrA"/>
    <property type="match status" value="1"/>
</dbReference>
<comment type="function">
    <text evidence="5 10">Has an important function as a repair enzyme for proteins that have been inactivated by oxidation. Catalyzes the reversible oxidation-reduction of methionine sulfoxide in proteins to methionine.</text>
</comment>
<dbReference type="NCBIfam" id="TIGR00357">
    <property type="entry name" value="peptide-methionine (R)-S-oxide reductase MsrB"/>
    <property type="match status" value="1"/>
</dbReference>
<feature type="domain" description="MsrB" evidence="12">
    <location>
        <begin position="237"/>
        <end position="360"/>
    </location>
</feature>
<evidence type="ECO:0000313" key="13">
    <source>
        <dbReference type="EMBL" id="KXB53589.1"/>
    </source>
</evidence>
<keyword evidence="11" id="KW-0812">Transmembrane</keyword>
<dbReference type="OrthoDB" id="4174719at2"/>
<comment type="catalytic activity">
    <reaction evidence="8 10">
        <text>[thioredoxin]-disulfide + L-methionine + H2O = L-methionine (S)-S-oxide + [thioredoxin]-dithiol</text>
        <dbReference type="Rhea" id="RHEA:19993"/>
        <dbReference type="Rhea" id="RHEA-COMP:10698"/>
        <dbReference type="Rhea" id="RHEA-COMP:10700"/>
        <dbReference type="ChEBI" id="CHEBI:15377"/>
        <dbReference type="ChEBI" id="CHEBI:29950"/>
        <dbReference type="ChEBI" id="CHEBI:50058"/>
        <dbReference type="ChEBI" id="CHEBI:57844"/>
        <dbReference type="ChEBI" id="CHEBI:58772"/>
        <dbReference type="EC" id="1.8.4.11"/>
    </reaction>
</comment>
<proteinExistence type="inferred from homology"/>
<keyword evidence="11" id="KW-1133">Transmembrane helix</keyword>
<feature type="active site" evidence="10">
    <location>
        <position position="63"/>
    </location>
</feature>